<name>A0A316IJA1_9PSEU</name>
<comment type="similarity">
    <text evidence="3">Belongs to the gas vesicle GvpK family.</text>
</comment>
<evidence type="ECO:0000313" key="5">
    <source>
        <dbReference type="EMBL" id="RAS70028.1"/>
    </source>
</evidence>
<dbReference type="InterPro" id="IPR007805">
    <property type="entry name" value="GvpK"/>
</dbReference>
<dbReference type="OrthoDB" id="5772958at2"/>
<dbReference type="Pfam" id="PF05121">
    <property type="entry name" value="GvpK"/>
    <property type="match status" value="1"/>
</dbReference>
<comment type="subcellular location">
    <subcellularLocation>
        <location evidence="2">Gas vesicle</location>
    </subcellularLocation>
</comment>
<evidence type="ECO:0000313" key="4">
    <source>
        <dbReference type="EMBL" id="PWK87269.1"/>
    </source>
</evidence>
<dbReference type="EMBL" id="QLTT01000001">
    <property type="protein sequence ID" value="RAS70028.1"/>
    <property type="molecule type" value="Genomic_DNA"/>
</dbReference>
<comment type="caution">
    <text evidence="4">The sequence shown here is derived from an EMBL/GenBank/DDBJ whole genome shotgun (WGS) entry which is preliminary data.</text>
</comment>
<evidence type="ECO:0000256" key="1">
    <source>
        <dbReference type="ARBA" id="ARBA00022987"/>
    </source>
</evidence>
<evidence type="ECO:0000313" key="6">
    <source>
        <dbReference type="Proteomes" id="UP000246005"/>
    </source>
</evidence>
<organism evidence="4 6">
    <name type="scientific">Lentzea atacamensis</name>
    <dbReference type="NCBI Taxonomy" id="531938"/>
    <lineage>
        <taxon>Bacteria</taxon>
        <taxon>Bacillati</taxon>
        <taxon>Actinomycetota</taxon>
        <taxon>Actinomycetes</taxon>
        <taxon>Pseudonocardiales</taxon>
        <taxon>Pseudonocardiaceae</taxon>
        <taxon>Lentzea</taxon>
    </lineage>
</organism>
<accession>A0A316IJA1</accession>
<dbReference type="Proteomes" id="UP000248714">
    <property type="component" value="Unassembled WGS sequence"/>
</dbReference>
<dbReference type="EMBL" id="QGHB01000004">
    <property type="protein sequence ID" value="PWK87269.1"/>
    <property type="molecule type" value="Genomic_DNA"/>
</dbReference>
<dbReference type="GO" id="GO:0031411">
    <property type="term" value="C:gas vesicle"/>
    <property type="evidence" value="ECO:0007669"/>
    <property type="project" value="UniProtKB-SubCell"/>
</dbReference>
<sequence>MTAQDAGRGLGRIVVAVLEIVCELLERQALRRVDAGTLTAEETENLGQALISLQRQFAALREALGEPDSSGVRLPVDIASLLREERASS</sequence>
<evidence type="ECO:0000256" key="2">
    <source>
        <dbReference type="ARBA" id="ARBA00035108"/>
    </source>
</evidence>
<protein>
    <submittedName>
        <fullName evidence="4">Gas vesicle protein GvpK</fullName>
    </submittedName>
</protein>
<dbReference type="PANTHER" id="PTHR40137:SF2">
    <property type="entry name" value="PROTEIN GVPK 1"/>
    <property type="match status" value="1"/>
</dbReference>
<evidence type="ECO:0000256" key="3">
    <source>
        <dbReference type="ARBA" id="ARBA00035659"/>
    </source>
</evidence>
<dbReference type="Proteomes" id="UP000246005">
    <property type="component" value="Unassembled WGS sequence"/>
</dbReference>
<dbReference type="RefSeq" id="WP_109636862.1">
    <property type="nucleotide sequence ID" value="NZ_QGHB01000004.1"/>
</dbReference>
<dbReference type="AlphaFoldDB" id="A0A316IJA1"/>
<proteinExistence type="inferred from homology"/>
<dbReference type="PANTHER" id="PTHR40137">
    <property type="entry name" value="PROTEIN GVPK 1"/>
    <property type="match status" value="1"/>
</dbReference>
<keyword evidence="7" id="KW-1185">Reference proteome</keyword>
<gene>
    <name evidence="5" type="ORF">C8D87_101328</name>
    <name evidence="4" type="ORF">C8D88_104430</name>
</gene>
<reference evidence="4 6" key="1">
    <citation type="submission" date="2018-05" db="EMBL/GenBank/DDBJ databases">
        <title>Genomic Encyclopedia of Type Strains, Phase IV (KMG-IV): sequencing the most valuable type-strain genomes for metagenomic binning, comparative biology and taxonomic classification.</title>
        <authorList>
            <person name="Goeker M."/>
        </authorList>
    </citation>
    <scope>NUCLEOTIDE SEQUENCE [LARGE SCALE GENOMIC DNA]</scope>
    <source>
        <strain evidence="5 7">DSM 45479</strain>
        <strain evidence="4 6">DSM 45480</strain>
    </source>
</reference>
<dbReference type="GO" id="GO:0031412">
    <property type="term" value="P:gas vesicle organization"/>
    <property type="evidence" value="ECO:0007669"/>
    <property type="project" value="InterPro"/>
</dbReference>
<keyword evidence="1" id="KW-0304">Gas vesicle</keyword>
<evidence type="ECO:0000313" key="7">
    <source>
        <dbReference type="Proteomes" id="UP000248714"/>
    </source>
</evidence>